<dbReference type="Pfam" id="PF13561">
    <property type="entry name" value="adh_short_C2"/>
    <property type="match status" value="1"/>
</dbReference>
<dbReference type="PROSITE" id="PS00061">
    <property type="entry name" value="ADH_SHORT"/>
    <property type="match status" value="1"/>
</dbReference>
<dbReference type="STRING" id="469383.Cwoe_2086"/>
<dbReference type="FunFam" id="3.40.50.720:FF:000084">
    <property type="entry name" value="Short-chain dehydrogenase reductase"/>
    <property type="match status" value="1"/>
</dbReference>
<gene>
    <name evidence="3" type="ordered locus">Cwoe_2086</name>
</gene>
<dbReference type="SUPFAM" id="SSF51735">
    <property type="entry name" value="NAD(P)-binding Rossmann-fold domains"/>
    <property type="match status" value="1"/>
</dbReference>
<dbReference type="AlphaFoldDB" id="D3F4D9"/>
<proteinExistence type="inferred from homology"/>
<dbReference type="KEGG" id="cwo:Cwoe_2086"/>
<dbReference type="PANTHER" id="PTHR24321">
    <property type="entry name" value="DEHYDROGENASES, SHORT CHAIN"/>
    <property type="match status" value="1"/>
</dbReference>
<dbReference type="Gene3D" id="3.40.50.720">
    <property type="entry name" value="NAD(P)-binding Rossmann-like Domain"/>
    <property type="match status" value="1"/>
</dbReference>
<dbReference type="NCBIfam" id="NF005559">
    <property type="entry name" value="PRK07231.1"/>
    <property type="match status" value="1"/>
</dbReference>
<evidence type="ECO:0000313" key="4">
    <source>
        <dbReference type="Proteomes" id="UP000008229"/>
    </source>
</evidence>
<reference evidence="4" key="2">
    <citation type="submission" date="2010-01" db="EMBL/GenBank/DDBJ databases">
        <title>The complete genome of Conexibacter woesei DSM 14684.</title>
        <authorList>
            <consortium name="US DOE Joint Genome Institute (JGI-PGF)"/>
            <person name="Lucas S."/>
            <person name="Copeland A."/>
            <person name="Lapidus A."/>
            <person name="Glavina del Rio T."/>
            <person name="Dalin E."/>
            <person name="Tice H."/>
            <person name="Bruce D."/>
            <person name="Goodwin L."/>
            <person name="Pitluck S."/>
            <person name="Kyrpides N."/>
            <person name="Mavromatis K."/>
            <person name="Ivanova N."/>
            <person name="Mikhailova N."/>
            <person name="Chertkov O."/>
            <person name="Brettin T."/>
            <person name="Detter J.C."/>
            <person name="Han C."/>
            <person name="Larimer F."/>
            <person name="Land M."/>
            <person name="Hauser L."/>
            <person name="Markowitz V."/>
            <person name="Cheng J.-F."/>
            <person name="Hugenholtz P."/>
            <person name="Woyke T."/>
            <person name="Wu D."/>
            <person name="Pukall R."/>
            <person name="Steenblock K."/>
            <person name="Schneider S."/>
            <person name="Klenk H.-P."/>
            <person name="Eisen J.A."/>
        </authorList>
    </citation>
    <scope>NUCLEOTIDE SEQUENCE [LARGE SCALE GENOMIC DNA]</scope>
    <source>
        <strain evidence="4">DSM 14684 / CIP 108061 / JCM 11494 / NBRC 100937 / ID131577</strain>
    </source>
</reference>
<dbReference type="RefSeq" id="WP_012933562.1">
    <property type="nucleotide sequence ID" value="NC_013739.1"/>
</dbReference>
<name>D3F4D9_CONWI</name>
<dbReference type="eggNOG" id="COG1028">
    <property type="taxonomic scope" value="Bacteria"/>
</dbReference>
<dbReference type="PANTHER" id="PTHR24321:SF14">
    <property type="entry name" value="SHORT-CHAIN TYPE DEHYDROGENASE_REDUCTASE BLR2146-RELATED"/>
    <property type="match status" value="1"/>
</dbReference>
<dbReference type="PRINTS" id="PR00081">
    <property type="entry name" value="GDHRDH"/>
</dbReference>
<organism evidence="3 4">
    <name type="scientific">Conexibacter woesei (strain DSM 14684 / CCUG 47730 / CIP 108061 / JCM 11494 / NBRC 100937 / ID131577)</name>
    <dbReference type="NCBI Taxonomy" id="469383"/>
    <lineage>
        <taxon>Bacteria</taxon>
        <taxon>Bacillati</taxon>
        <taxon>Actinomycetota</taxon>
        <taxon>Thermoleophilia</taxon>
        <taxon>Solirubrobacterales</taxon>
        <taxon>Conexibacteraceae</taxon>
        <taxon>Conexibacter</taxon>
    </lineage>
</organism>
<accession>D3F4D9</accession>
<evidence type="ECO:0000256" key="1">
    <source>
        <dbReference type="ARBA" id="ARBA00006484"/>
    </source>
</evidence>
<keyword evidence="2" id="KW-0560">Oxidoreductase</keyword>
<keyword evidence="4" id="KW-1185">Reference proteome</keyword>
<evidence type="ECO:0000256" key="2">
    <source>
        <dbReference type="ARBA" id="ARBA00023002"/>
    </source>
</evidence>
<dbReference type="InterPro" id="IPR002347">
    <property type="entry name" value="SDR_fam"/>
</dbReference>
<dbReference type="OrthoDB" id="3566316at2"/>
<sequence length="273" mass="28352" precursor="true">MPRLESKVALVTGAGAGIGRASARALAAEGAAVMVTDIDLATAEGVVEEIVGAGGTAAARKLDIAQEGEWVDTVAATVDRFGSLSILHNNAAMVGEELTRDLDVVQMDVELWDKTMSINLRGPMLGCKHSVPAMVESGGGSIVNTGSISGLSGEIILHAYAASKAGVHSLTQCVATTYGPQGVRCNAIAPGLIWTQVTEAFWTQDEKDAWFEQHLGGRMGSPEDIAEAVVYLASDGAEHVTGQVLRIDGGFLSHYPTVPRIRALRAAAASEGS</sequence>
<dbReference type="EMBL" id="CP001854">
    <property type="protein sequence ID" value="ADB50511.1"/>
    <property type="molecule type" value="Genomic_DNA"/>
</dbReference>
<dbReference type="PRINTS" id="PR00080">
    <property type="entry name" value="SDRFAMILY"/>
</dbReference>
<dbReference type="InterPro" id="IPR036291">
    <property type="entry name" value="NAD(P)-bd_dom_sf"/>
</dbReference>
<dbReference type="InterPro" id="IPR020904">
    <property type="entry name" value="Sc_DH/Rdtase_CS"/>
</dbReference>
<evidence type="ECO:0000313" key="3">
    <source>
        <dbReference type="EMBL" id="ADB50511.1"/>
    </source>
</evidence>
<dbReference type="HOGENOM" id="CLU_010194_1_0_11"/>
<protein>
    <submittedName>
        <fullName evidence="3">Short-chain dehydrogenase/reductase SDR</fullName>
    </submittedName>
</protein>
<reference evidence="3 4" key="1">
    <citation type="journal article" date="2010" name="Stand. Genomic Sci.">
        <title>Complete genome sequence of Conexibacter woesei type strain (ID131577).</title>
        <authorList>
            <person name="Pukall R."/>
            <person name="Lapidus A."/>
            <person name="Glavina Del Rio T."/>
            <person name="Copeland A."/>
            <person name="Tice H."/>
            <person name="Cheng J.-F."/>
            <person name="Lucas S."/>
            <person name="Chen F."/>
            <person name="Nolan M."/>
            <person name="Bruce D."/>
            <person name="Goodwin L."/>
            <person name="Pitluck S."/>
            <person name="Mavromatis K."/>
            <person name="Ivanova N."/>
            <person name="Ovchinnikova G."/>
            <person name="Pati A."/>
            <person name="Chen A."/>
            <person name="Palaniappan K."/>
            <person name="Land M."/>
            <person name="Hauser L."/>
            <person name="Chang Y.-J."/>
            <person name="Jeffries C.D."/>
            <person name="Chain P."/>
            <person name="Meincke L."/>
            <person name="Sims D."/>
            <person name="Brettin T."/>
            <person name="Detter J.C."/>
            <person name="Rohde M."/>
            <person name="Goeker M."/>
            <person name="Bristow J."/>
            <person name="Eisen J.A."/>
            <person name="Markowitz V."/>
            <person name="Kyrpides N.C."/>
            <person name="Klenk H.-P."/>
            <person name="Hugenholtz P."/>
        </authorList>
    </citation>
    <scope>NUCLEOTIDE SEQUENCE [LARGE SCALE GENOMIC DNA]</scope>
    <source>
        <strain evidence="4">DSM 14684 / CIP 108061 / JCM 11494 / NBRC 100937 / ID131577</strain>
    </source>
</reference>
<comment type="similarity">
    <text evidence="1">Belongs to the short-chain dehydrogenases/reductases (SDR) family.</text>
</comment>
<dbReference type="Proteomes" id="UP000008229">
    <property type="component" value="Chromosome"/>
</dbReference>
<dbReference type="GO" id="GO:0016491">
    <property type="term" value="F:oxidoreductase activity"/>
    <property type="evidence" value="ECO:0007669"/>
    <property type="project" value="UniProtKB-KW"/>
</dbReference>